<dbReference type="SUPFAM" id="SSF56672">
    <property type="entry name" value="DNA/RNA polymerases"/>
    <property type="match status" value="1"/>
</dbReference>
<comment type="caution">
    <text evidence="2">The sequence shown here is derived from an EMBL/GenBank/DDBJ whole genome shotgun (WGS) entry which is preliminary data.</text>
</comment>
<dbReference type="InterPro" id="IPR002298">
    <property type="entry name" value="DNA_polymerase_A"/>
</dbReference>
<gene>
    <name evidence="2" type="ORF">WKV53_22275</name>
</gene>
<feature type="domain" description="DNA-directed DNA polymerase family A palm" evidence="1">
    <location>
        <begin position="310"/>
        <end position="503"/>
    </location>
</feature>
<accession>A0ABU9B2Q2</accession>
<dbReference type="Gene3D" id="3.30.70.370">
    <property type="match status" value="1"/>
</dbReference>
<sequence length="558" mass="62074">MEFAFHASPGERPVPICLVANTLPSGRIVRLGGEALASCGEVPFDVGLATLVVAFNAEDALGCFRALGWQVPVNLIDLYTEFRNFTNGLPMRIGRDLCGALLTMGVPFANVVGDPDVDHLLVRGGPYSYEEQSALLKNCEARVEGIGRLWSILKPRLDSRALLRGDYMKAVADMEWQGIPVDGQTVNALQNRWHEFQSQVLHSIDPFERIWCGGRFDQLAFVRYTRNHGIDWPRLEGGFLDLSNDTFSEMATLFPRAINGIYRAKQVLDQINGCELVIGRDGRNRVPLSPFWTTSGRNQPSTRRFAFDLSSWMRRFIQPQPGMALAYIDWCHQEIGVAAGLSGDKGLQDACMSSDPYIAFARMAGAAPVNATKLSHPQIREIFKVALLGVGYSMSPAGLARRLGISEGEASYLLSMHGRCYPDFWKWSDGACDYGQLARSLYTRFGWSLRVTPDTKFTTLRNFPCQANAAEMMRLAAIYGVEEGLSICAPVHDAFLIEAPVDHIDHHTALFRSCMDRASGDVLGGFVIRTEVQIYRFPHRFGHRNANPIWDLAMKVLG</sequence>
<dbReference type="SMART" id="SM00482">
    <property type="entry name" value="POLAc"/>
    <property type="match status" value="1"/>
</dbReference>
<dbReference type="PRINTS" id="PR00868">
    <property type="entry name" value="DNAPOLI"/>
</dbReference>
<dbReference type="Proteomes" id="UP001371305">
    <property type="component" value="Unassembled WGS sequence"/>
</dbReference>
<evidence type="ECO:0000259" key="1">
    <source>
        <dbReference type="SMART" id="SM00482"/>
    </source>
</evidence>
<organism evidence="2 3">
    <name type="scientific">Luteolibacter soli</name>
    <dbReference type="NCBI Taxonomy" id="3135280"/>
    <lineage>
        <taxon>Bacteria</taxon>
        <taxon>Pseudomonadati</taxon>
        <taxon>Verrucomicrobiota</taxon>
        <taxon>Verrucomicrobiia</taxon>
        <taxon>Verrucomicrobiales</taxon>
        <taxon>Verrucomicrobiaceae</taxon>
        <taxon>Luteolibacter</taxon>
    </lineage>
</organism>
<proteinExistence type="predicted"/>
<name>A0ABU9B2Q2_9BACT</name>
<evidence type="ECO:0000313" key="2">
    <source>
        <dbReference type="EMBL" id="MEK7953257.1"/>
    </source>
</evidence>
<dbReference type="InterPro" id="IPR001098">
    <property type="entry name" value="DNA-dir_DNA_pol_A_palm_dom"/>
</dbReference>
<dbReference type="Gene3D" id="1.10.150.20">
    <property type="entry name" value="5' to 3' exonuclease, C-terminal subdomain"/>
    <property type="match status" value="1"/>
</dbReference>
<evidence type="ECO:0000313" key="3">
    <source>
        <dbReference type="Proteomes" id="UP001371305"/>
    </source>
</evidence>
<dbReference type="RefSeq" id="WP_341407020.1">
    <property type="nucleotide sequence ID" value="NZ_JBBUKT010000010.1"/>
</dbReference>
<dbReference type="EMBL" id="JBBUKT010000010">
    <property type="protein sequence ID" value="MEK7953257.1"/>
    <property type="molecule type" value="Genomic_DNA"/>
</dbReference>
<dbReference type="InterPro" id="IPR043502">
    <property type="entry name" value="DNA/RNA_pol_sf"/>
</dbReference>
<dbReference type="Pfam" id="PF00476">
    <property type="entry name" value="DNA_pol_A"/>
    <property type="match status" value="1"/>
</dbReference>
<protein>
    <submittedName>
        <fullName evidence="2">DNA polymerase</fullName>
    </submittedName>
</protein>
<reference evidence="2 3" key="1">
    <citation type="submission" date="2024-04" db="EMBL/GenBank/DDBJ databases">
        <title>Luteolibacter sp. isolated from soil.</title>
        <authorList>
            <person name="An J."/>
        </authorList>
    </citation>
    <scope>NUCLEOTIDE SEQUENCE [LARGE SCALE GENOMIC DNA]</scope>
    <source>
        <strain evidence="2 3">Y139</strain>
    </source>
</reference>
<keyword evidence="3" id="KW-1185">Reference proteome</keyword>